<organism evidence="3 4">
    <name type="scientific">Crotalus adamanteus</name>
    <name type="common">Eastern diamondback rattlesnake</name>
    <dbReference type="NCBI Taxonomy" id="8729"/>
    <lineage>
        <taxon>Eukaryota</taxon>
        <taxon>Metazoa</taxon>
        <taxon>Chordata</taxon>
        <taxon>Craniata</taxon>
        <taxon>Vertebrata</taxon>
        <taxon>Euteleostomi</taxon>
        <taxon>Lepidosauria</taxon>
        <taxon>Squamata</taxon>
        <taxon>Bifurcata</taxon>
        <taxon>Unidentata</taxon>
        <taxon>Episquamata</taxon>
        <taxon>Toxicofera</taxon>
        <taxon>Serpentes</taxon>
        <taxon>Colubroidea</taxon>
        <taxon>Viperidae</taxon>
        <taxon>Crotalinae</taxon>
        <taxon>Crotalus</taxon>
    </lineage>
</organism>
<keyword evidence="1" id="KW-0862">Zinc</keyword>
<dbReference type="AlphaFoldDB" id="A0AAW1BK09"/>
<reference evidence="3 4" key="1">
    <citation type="journal article" date="2024" name="Proc. Natl. Acad. Sci. U.S.A.">
        <title>The genetic regulatory architecture and epigenomic basis for age-related changes in rattlesnake venom.</title>
        <authorList>
            <person name="Hogan M.P."/>
            <person name="Holding M.L."/>
            <person name="Nystrom G.S."/>
            <person name="Colston T.J."/>
            <person name="Bartlett D.A."/>
            <person name="Mason A.J."/>
            <person name="Ellsworth S.A."/>
            <person name="Rautsaw R.M."/>
            <person name="Lawrence K.C."/>
            <person name="Strickland J.L."/>
            <person name="He B."/>
            <person name="Fraser P."/>
            <person name="Margres M.J."/>
            <person name="Gilbert D.M."/>
            <person name="Gibbs H.L."/>
            <person name="Parkinson C.L."/>
            <person name="Rokyta D.R."/>
        </authorList>
    </citation>
    <scope>NUCLEOTIDE SEQUENCE [LARGE SCALE GENOMIC DNA]</scope>
    <source>
        <strain evidence="3">DRR0105</strain>
    </source>
</reference>
<dbReference type="GO" id="GO:0003676">
    <property type="term" value="F:nucleic acid binding"/>
    <property type="evidence" value="ECO:0007669"/>
    <property type="project" value="InterPro"/>
</dbReference>
<evidence type="ECO:0000259" key="2">
    <source>
        <dbReference type="PROSITE" id="PS50158"/>
    </source>
</evidence>
<dbReference type="GO" id="GO:0008270">
    <property type="term" value="F:zinc ion binding"/>
    <property type="evidence" value="ECO:0007669"/>
    <property type="project" value="UniProtKB-KW"/>
</dbReference>
<dbReference type="Pfam" id="PF00098">
    <property type="entry name" value="zf-CCHC"/>
    <property type="match status" value="1"/>
</dbReference>
<protein>
    <submittedName>
        <fullName evidence="3">PEG10: Retrotransposon-derived protein PEG10</fullName>
    </submittedName>
</protein>
<name>A0AAW1BK09_CROAD</name>
<comment type="caution">
    <text evidence="3">The sequence shown here is derived from an EMBL/GenBank/DDBJ whole genome shotgun (WGS) entry which is preliminary data.</text>
</comment>
<proteinExistence type="predicted"/>
<accession>A0AAW1BK09</accession>
<dbReference type="InterPro" id="IPR001878">
    <property type="entry name" value="Znf_CCHC"/>
</dbReference>
<feature type="domain" description="CCHC-type" evidence="2">
    <location>
        <begin position="83"/>
        <end position="97"/>
    </location>
</feature>
<evidence type="ECO:0000313" key="3">
    <source>
        <dbReference type="EMBL" id="KAK9401742.1"/>
    </source>
</evidence>
<dbReference type="EMBL" id="JAOTOJ010000004">
    <property type="protein sequence ID" value="KAK9401742.1"/>
    <property type="molecule type" value="Genomic_DNA"/>
</dbReference>
<evidence type="ECO:0000256" key="1">
    <source>
        <dbReference type="PROSITE-ProRule" id="PRU00047"/>
    </source>
</evidence>
<dbReference type="InterPro" id="IPR036875">
    <property type="entry name" value="Znf_CCHC_sf"/>
</dbReference>
<keyword evidence="1" id="KW-0863">Zinc-finger</keyword>
<gene>
    <name evidence="3" type="ORF">NXF25_010098</name>
</gene>
<dbReference type="SUPFAM" id="SSF57756">
    <property type="entry name" value="Retrovirus zinc finger-like domains"/>
    <property type="match status" value="1"/>
</dbReference>
<sequence>MSKLIQQGTPQGLQNLYLVTVTAELKAFFSSPSQLLSKLTPPITTRSLPPPLDLDAEEPKQVGAARQVPGVKEWQRHRQLALCFYCKEPGHMVKNCPTKPPKGVNR</sequence>
<keyword evidence="4" id="KW-1185">Reference proteome</keyword>
<dbReference type="SMART" id="SM00343">
    <property type="entry name" value="ZnF_C2HC"/>
    <property type="match status" value="1"/>
</dbReference>
<dbReference type="Gene3D" id="4.10.60.10">
    <property type="entry name" value="Zinc finger, CCHC-type"/>
    <property type="match status" value="1"/>
</dbReference>
<evidence type="ECO:0000313" key="4">
    <source>
        <dbReference type="Proteomes" id="UP001474421"/>
    </source>
</evidence>
<dbReference type="PROSITE" id="PS50158">
    <property type="entry name" value="ZF_CCHC"/>
    <property type="match status" value="1"/>
</dbReference>
<keyword evidence="1" id="KW-0479">Metal-binding</keyword>
<dbReference type="Proteomes" id="UP001474421">
    <property type="component" value="Unassembled WGS sequence"/>
</dbReference>